<dbReference type="KEGG" id="dpm:FNV33_01570"/>
<keyword evidence="2" id="KW-1003">Cell membrane</keyword>
<reference evidence="9 12" key="1">
    <citation type="submission" date="2017-01" db="EMBL/GenBank/DDBJ databases">
        <title>Complete Genome Sequence of Dolosigranulum pigrum isolated from a Patient with interstitial lung disease.</title>
        <authorList>
            <person name="Mukhopadhyay R."/>
            <person name="Joaquin J."/>
            <person name="Hogue R."/>
            <person name="Fitzgerald S."/>
            <person name="Jospin G."/>
            <person name="Eisen J.A."/>
            <person name="Chaturvedi V."/>
        </authorList>
    </citation>
    <scope>NUCLEOTIDE SEQUENCE [LARGE SCALE GENOMIC DNA]</scope>
    <source>
        <strain evidence="9 12">15S00348</strain>
    </source>
</reference>
<dbReference type="InterPro" id="IPR050539">
    <property type="entry name" value="ThrE_Dicarb/AminoAcid_Exp"/>
</dbReference>
<dbReference type="Proteomes" id="UP000315953">
    <property type="component" value="Chromosome"/>
</dbReference>
<feature type="domain" description="Threonine/serine exporter-like N-terminal" evidence="8">
    <location>
        <begin position="15"/>
        <end position="254"/>
    </location>
</feature>
<feature type="transmembrane region" description="Helical" evidence="7">
    <location>
        <begin position="172"/>
        <end position="192"/>
    </location>
</feature>
<keyword evidence="3 7" id="KW-0812">Transmembrane</keyword>
<dbReference type="InterPro" id="IPR010619">
    <property type="entry name" value="ThrE-like_N"/>
</dbReference>
<dbReference type="PANTHER" id="PTHR34390:SF2">
    <property type="entry name" value="SUCCINATE TRANSPORTER SUBUNIT YJJP-RELATED"/>
    <property type="match status" value="1"/>
</dbReference>
<dbReference type="Pfam" id="PF06738">
    <property type="entry name" value="ThrE"/>
    <property type="match status" value="1"/>
</dbReference>
<dbReference type="GO" id="GO:0022857">
    <property type="term" value="F:transmembrane transporter activity"/>
    <property type="evidence" value="ECO:0007669"/>
    <property type="project" value="InterPro"/>
</dbReference>
<dbReference type="Proteomes" id="UP000249099">
    <property type="component" value="Unassembled WGS sequence"/>
</dbReference>
<proteinExistence type="inferred from homology"/>
<feature type="transmembrane region" description="Helical" evidence="7">
    <location>
        <begin position="120"/>
        <end position="141"/>
    </location>
</feature>
<protein>
    <submittedName>
        <fullName evidence="10">Threonine/serine exporter family protein</fullName>
    </submittedName>
</protein>
<dbReference type="EMBL" id="MUYF01000003">
    <property type="protein sequence ID" value="OOL81852.1"/>
    <property type="molecule type" value="Genomic_DNA"/>
</dbReference>
<dbReference type="RefSeq" id="WP_077863224.1">
    <property type="nucleotide sequence ID" value="NZ_CAJHJL010000004.1"/>
</dbReference>
<reference evidence="11 13" key="2">
    <citation type="submission" date="2017-03" db="EMBL/GenBank/DDBJ databases">
        <title>wgs assembly of Dolosigranulum pigrum KPL CDC strains.</title>
        <authorList>
            <person name="Brugger S.D."/>
            <person name="Pettigrew M."/>
            <person name="Kong Y."/>
            <person name="Lemon K.P."/>
        </authorList>
    </citation>
    <scope>NUCLEOTIDE SEQUENCE [LARGE SCALE GENOMIC DNA]</scope>
    <source>
        <strain evidence="11 13">KPL1931_CDC4294-98</strain>
    </source>
</reference>
<dbReference type="EMBL" id="NAQV01000006">
    <property type="protein sequence ID" value="RAN64429.1"/>
    <property type="molecule type" value="Genomic_DNA"/>
</dbReference>
<evidence type="ECO:0000256" key="7">
    <source>
        <dbReference type="SAM" id="Phobius"/>
    </source>
</evidence>
<evidence type="ECO:0000313" key="12">
    <source>
        <dbReference type="Proteomes" id="UP000190409"/>
    </source>
</evidence>
<evidence type="ECO:0000313" key="14">
    <source>
        <dbReference type="Proteomes" id="UP000315953"/>
    </source>
</evidence>
<evidence type="ECO:0000256" key="1">
    <source>
        <dbReference type="ARBA" id="ARBA00004651"/>
    </source>
</evidence>
<evidence type="ECO:0000256" key="6">
    <source>
        <dbReference type="ARBA" id="ARBA00034125"/>
    </source>
</evidence>
<dbReference type="EMBL" id="CP041626">
    <property type="protein sequence ID" value="QDO90805.1"/>
    <property type="molecule type" value="Genomic_DNA"/>
</dbReference>
<sequence>MTEATTYQAEEALNICMDIGRLMLSNGAETYRVEDTMHRIATSFRLEYVNVFVVPTAIIMTTKNEVGADVTQLVRVTDRATNLEMVAELNQLSRDLSAQPKSPNEVRAYLYLLQMRIREFPPYLTVLLAAITTGFFPFLFGGSWPDIIPAFLAGGLGEFLFEYVNGSTNITFFAEVVAAFAIGLTAFTLYTLGLGENMNAIIISGVMTLVPGIAITNGIRDLMAGHLLAGVSTLAKALLTAGAIGVGIAVVLTFI</sequence>
<evidence type="ECO:0000256" key="5">
    <source>
        <dbReference type="ARBA" id="ARBA00023136"/>
    </source>
</evidence>
<keyword evidence="4 7" id="KW-1133">Transmembrane helix</keyword>
<keyword evidence="5 7" id="KW-0472">Membrane</keyword>
<evidence type="ECO:0000313" key="10">
    <source>
        <dbReference type="EMBL" id="QDO90805.1"/>
    </source>
</evidence>
<feature type="transmembrane region" description="Helical" evidence="7">
    <location>
        <begin position="198"/>
        <end position="215"/>
    </location>
</feature>
<organism evidence="9 12">
    <name type="scientific">Dolosigranulum pigrum</name>
    <dbReference type="NCBI Taxonomy" id="29394"/>
    <lineage>
        <taxon>Bacteria</taxon>
        <taxon>Bacillati</taxon>
        <taxon>Bacillota</taxon>
        <taxon>Bacilli</taxon>
        <taxon>Lactobacillales</taxon>
        <taxon>Carnobacteriaceae</taxon>
        <taxon>Dolosigranulum</taxon>
    </lineage>
</organism>
<comment type="similarity">
    <text evidence="6">Belongs to the ThrE exporter (TC 2.A.79) family.</text>
</comment>
<dbReference type="OrthoDB" id="9813917at2"/>
<comment type="subcellular location">
    <subcellularLocation>
        <location evidence="1">Cell membrane</location>
        <topology evidence="1">Multi-pass membrane protein</topology>
    </subcellularLocation>
</comment>
<dbReference type="GO" id="GO:0015744">
    <property type="term" value="P:succinate transport"/>
    <property type="evidence" value="ECO:0007669"/>
    <property type="project" value="TreeGrafter"/>
</dbReference>
<evidence type="ECO:0000256" key="3">
    <source>
        <dbReference type="ARBA" id="ARBA00022692"/>
    </source>
</evidence>
<evidence type="ECO:0000256" key="2">
    <source>
        <dbReference type="ARBA" id="ARBA00022475"/>
    </source>
</evidence>
<accession>A0A1S8KQ67</accession>
<dbReference type="AlphaFoldDB" id="A0A1S8KQ67"/>
<feature type="transmembrane region" description="Helical" evidence="7">
    <location>
        <begin position="227"/>
        <end position="254"/>
    </location>
</feature>
<evidence type="ECO:0000313" key="13">
    <source>
        <dbReference type="Proteomes" id="UP000249099"/>
    </source>
</evidence>
<dbReference type="GO" id="GO:0005886">
    <property type="term" value="C:plasma membrane"/>
    <property type="evidence" value="ECO:0007669"/>
    <property type="project" value="UniProtKB-SubCell"/>
</dbReference>
<evidence type="ECO:0000313" key="11">
    <source>
        <dbReference type="EMBL" id="RAN64429.1"/>
    </source>
</evidence>
<reference evidence="10 14" key="3">
    <citation type="submission" date="2019-07" db="EMBL/GenBank/DDBJ databases">
        <title>Genome assembly of a nasal isolate of Dolosigranulum pigrum from a chronic sinusitis patient.</title>
        <authorList>
            <person name="Baig S."/>
            <person name="Overballe-Petersen S."/>
            <person name="Kaspar U."/>
            <person name="Rendboe A."/>
            <person name="de Man T."/>
            <person name="Liu C."/>
            <person name="Price L.B."/>
            <person name="Stegger M."/>
            <person name="Becker K."/>
            <person name="Skytt Andersen P."/>
        </authorList>
    </citation>
    <scope>NUCLEOTIDE SEQUENCE [LARGE SCALE GENOMIC DNA]</scope>
    <source>
        <strain evidence="10 14">83VPs-KB5</strain>
    </source>
</reference>
<dbReference type="PANTHER" id="PTHR34390">
    <property type="entry name" value="UPF0442 PROTEIN YJJB-RELATED"/>
    <property type="match status" value="1"/>
</dbReference>
<gene>
    <name evidence="11" type="ORF">B8A44_02285</name>
    <name evidence="9" type="ORF">BWX42_09190</name>
    <name evidence="10" type="ORF">FNV33_01570</name>
</gene>
<evidence type="ECO:0000259" key="8">
    <source>
        <dbReference type="Pfam" id="PF06738"/>
    </source>
</evidence>
<name>A0A1S8KQ67_9LACT</name>
<evidence type="ECO:0000313" key="9">
    <source>
        <dbReference type="EMBL" id="OOL81852.1"/>
    </source>
</evidence>
<dbReference type="Proteomes" id="UP000190409">
    <property type="component" value="Unassembled WGS sequence"/>
</dbReference>
<evidence type="ECO:0000256" key="4">
    <source>
        <dbReference type="ARBA" id="ARBA00022989"/>
    </source>
</evidence>